<dbReference type="InterPro" id="IPR004087">
    <property type="entry name" value="KH_dom"/>
</dbReference>
<comment type="function">
    <text evidence="7">Involved in mRNA degradation. Catalyzes the phosphorolysis of single-stranded polyribonucleotides processively in the 3'- to 5'-direction.</text>
</comment>
<evidence type="ECO:0000256" key="6">
    <source>
        <dbReference type="ARBA" id="ARBA00022884"/>
    </source>
</evidence>
<name>A0ABM5RNI8_9GAMM</name>
<comment type="subcellular location">
    <subcellularLocation>
        <location evidence="7">Cytoplasm</location>
    </subcellularLocation>
</comment>
<dbReference type="InterPro" id="IPR020568">
    <property type="entry name" value="Ribosomal_Su5_D2-typ_SF"/>
</dbReference>
<dbReference type="InterPro" id="IPR036612">
    <property type="entry name" value="KH_dom_type_1_sf"/>
</dbReference>
<proteinExistence type="inferred from homology"/>
<dbReference type="InterPro" id="IPR036345">
    <property type="entry name" value="ExoRNase_PH_dom2_sf"/>
</dbReference>
<dbReference type="NCBIfam" id="NF008805">
    <property type="entry name" value="PRK11824.1"/>
    <property type="match status" value="1"/>
</dbReference>
<dbReference type="CDD" id="cd11363">
    <property type="entry name" value="RNase_PH_PNPase_1"/>
    <property type="match status" value="1"/>
</dbReference>
<protein>
    <recommendedName>
        <fullName evidence="7">Polyribonucleotide nucleotidyltransferase</fullName>
        <ecNumber evidence="7">2.7.7.8</ecNumber>
    </recommendedName>
    <alternativeName>
        <fullName evidence="7">Polynucleotide phosphorylase</fullName>
        <shortName evidence="7">PNPase</shortName>
    </alternativeName>
</protein>
<dbReference type="Pfam" id="PF03726">
    <property type="entry name" value="PNPase"/>
    <property type="match status" value="1"/>
</dbReference>
<evidence type="ECO:0000256" key="8">
    <source>
        <dbReference type="SAM" id="MobiDB-lite"/>
    </source>
</evidence>
<dbReference type="PROSITE" id="PS50126">
    <property type="entry name" value="S1"/>
    <property type="match status" value="1"/>
</dbReference>
<dbReference type="Proteomes" id="UP000029495">
    <property type="component" value="Chromosome"/>
</dbReference>
<dbReference type="RefSeq" id="WP_038649409.1">
    <property type="nucleotide sequence ID" value="NZ_CP009454.1"/>
</dbReference>
<dbReference type="InterPro" id="IPR012162">
    <property type="entry name" value="PNPase"/>
</dbReference>
<evidence type="ECO:0000256" key="4">
    <source>
        <dbReference type="ARBA" id="ARBA00022695"/>
    </source>
</evidence>
<dbReference type="Gene3D" id="3.30.1370.10">
    <property type="entry name" value="K Homology domain, type 1"/>
    <property type="match status" value="1"/>
</dbReference>
<dbReference type="SUPFAM" id="SSF50249">
    <property type="entry name" value="Nucleic acid-binding proteins"/>
    <property type="match status" value="1"/>
</dbReference>
<keyword evidence="2 7" id="KW-0963">Cytoplasm</keyword>
<reference evidence="10 11" key="1">
    <citation type="submission" date="2014-09" db="EMBL/GenBank/DDBJ databases">
        <authorList>
            <person name="Chan K.-G."/>
        </authorList>
    </citation>
    <scope>NUCLEOTIDE SEQUENCE [LARGE SCALE GENOMIC DNA]</scope>
    <source>
        <strain evidence="10 11">ND04</strain>
    </source>
</reference>
<dbReference type="PIRSF" id="PIRSF005499">
    <property type="entry name" value="PNPase"/>
    <property type="match status" value="1"/>
</dbReference>
<dbReference type="InterPro" id="IPR012340">
    <property type="entry name" value="NA-bd_OB-fold"/>
</dbReference>
<dbReference type="InterPro" id="IPR027408">
    <property type="entry name" value="PNPase/RNase_PH_dom_sf"/>
</dbReference>
<dbReference type="Pfam" id="PF01138">
    <property type="entry name" value="RNase_PH"/>
    <property type="match status" value="2"/>
</dbReference>
<dbReference type="InterPro" id="IPR015848">
    <property type="entry name" value="PNPase_PH_RNA-bd_bac/org-type"/>
</dbReference>
<dbReference type="InterPro" id="IPR015847">
    <property type="entry name" value="ExoRNase_PH_dom2"/>
</dbReference>
<dbReference type="InterPro" id="IPR001247">
    <property type="entry name" value="ExoRNase_PH_dom1"/>
</dbReference>
<dbReference type="SMART" id="SM00316">
    <property type="entry name" value="S1"/>
    <property type="match status" value="1"/>
</dbReference>
<evidence type="ECO:0000259" key="9">
    <source>
        <dbReference type="PROSITE" id="PS50126"/>
    </source>
</evidence>
<evidence type="ECO:0000256" key="3">
    <source>
        <dbReference type="ARBA" id="ARBA00022679"/>
    </source>
</evidence>
<gene>
    <name evidence="7" type="primary">pnp</name>
    <name evidence="10" type="ORF">LH22_19690</name>
</gene>
<dbReference type="InterPro" id="IPR003029">
    <property type="entry name" value="S1_domain"/>
</dbReference>
<dbReference type="HAMAP" id="MF_01595">
    <property type="entry name" value="PNPase"/>
    <property type="match status" value="1"/>
</dbReference>
<keyword evidence="7" id="KW-0479">Metal-binding</keyword>
<feature type="binding site" evidence="7">
    <location>
        <position position="492"/>
    </location>
    <ligand>
        <name>Mg(2+)</name>
        <dbReference type="ChEBI" id="CHEBI:18420"/>
    </ligand>
</feature>
<sequence length="711" mass="76994">MLNPIVRKFQYGQHTVTLETGMMARQATAAVMASMDDTAVFVTVVGQKKTKPGQDFFPLTVNYQERTYAAGRIPGSFFRREGRPSEGETLISRLIDRPVRPLFPEGFINEVQVIATVVSVNPQVNPDIVAMIGASAALALSGLPFNGPIGAARVGYINDQYVLNPTADEIKTSRLDLVVAGTQNAVLMVESEAEVLTEDQMLGAVVFGHDQQQVVIENINSLVGEAGKPRWDWQPEPANDALIARVAALAEAGIADAYRITDKQERYTQVGAVKDATIAALQAEDETLDAGEIADIVHDLEKSVVRSRIIRGEPRIDGREKDMIRGLDVRTGVLPRTHGSSLFTRGETQALVTATLGTARDAQNLDELMGERTDSFLFHYNFPPYSVGETGMVGSPKRREIGHGRLAKRGVLAVMPKQEEFPYTVRVVSEITESNGSSSMASVCGASLALMDAGVPIKAAVAGIAMGLVKEDENFVVLSDILGDEDHLGDMDFKVAGSRDGITALQMDIKIEGITREIMQVALNQAKGARLHILSVMEQAISTPRQEISEFAPRIYTIKINSDKIKDVIGKGGSVIRALTEETGTTIEIEDDGTVKIAATDGNKAKEAIRRIEEITAEIEVGRIYAGKVTRIVDFGAFVAIGGGKEGLVHISQIADKRVEKVTDYLQMGQEVPVKVMEVDRQGRVRLSIKEATEQKPAEETPAATNASDAE</sequence>
<dbReference type="CDD" id="cd02393">
    <property type="entry name" value="KH-I_PNPase"/>
    <property type="match status" value="1"/>
</dbReference>
<dbReference type="SMART" id="SM00322">
    <property type="entry name" value="KH"/>
    <property type="match status" value="1"/>
</dbReference>
<dbReference type="EC" id="2.7.7.8" evidence="7"/>
<evidence type="ECO:0000313" key="11">
    <source>
        <dbReference type="Proteomes" id="UP000029495"/>
    </source>
</evidence>
<keyword evidence="6 7" id="KW-0694">RNA-binding</keyword>
<feature type="region of interest" description="Disordered" evidence="8">
    <location>
        <begin position="688"/>
        <end position="711"/>
    </location>
</feature>
<evidence type="ECO:0000256" key="1">
    <source>
        <dbReference type="ARBA" id="ARBA00007404"/>
    </source>
</evidence>
<dbReference type="EMBL" id="CP009454">
    <property type="protein sequence ID" value="AIR87579.1"/>
    <property type="molecule type" value="Genomic_DNA"/>
</dbReference>
<dbReference type="Pfam" id="PF00575">
    <property type="entry name" value="S1"/>
    <property type="match status" value="1"/>
</dbReference>
<dbReference type="PANTHER" id="PTHR11252:SF0">
    <property type="entry name" value="POLYRIBONUCLEOTIDE NUCLEOTIDYLTRANSFERASE 1, MITOCHONDRIAL"/>
    <property type="match status" value="1"/>
</dbReference>
<dbReference type="Pfam" id="PF00013">
    <property type="entry name" value="KH_1"/>
    <property type="match status" value="1"/>
</dbReference>
<evidence type="ECO:0000256" key="5">
    <source>
        <dbReference type="ARBA" id="ARBA00022842"/>
    </source>
</evidence>
<comment type="similarity">
    <text evidence="1 7">Belongs to the polyribonucleotide nucleotidyltransferase family.</text>
</comment>
<accession>A0ABM5RNI8</accession>
<evidence type="ECO:0000256" key="7">
    <source>
        <dbReference type="HAMAP-Rule" id="MF_01595"/>
    </source>
</evidence>
<dbReference type="InterPro" id="IPR004088">
    <property type="entry name" value="KH_dom_type_1"/>
</dbReference>
<feature type="binding site" evidence="7">
    <location>
        <position position="486"/>
    </location>
    <ligand>
        <name>Mg(2+)</name>
        <dbReference type="ChEBI" id="CHEBI:18420"/>
    </ligand>
</feature>
<feature type="compositionally biased region" description="Basic and acidic residues" evidence="8">
    <location>
        <begin position="688"/>
        <end position="699"/>
    </location>
</feature>
<keyword evidence="3 7" id="KW-0808">Transferase</keyword>
<keyword evidence="5 7" id="KW-0460">Magnesium</keyword>
<comment type="cofactor">
    <cofactor evidence="7">
        <name>Mg(2+)</name>
        <dbReference type="ChEBI" id="CHEBI:18420"/>
    </cofactor>
</comment>
<dbReference type="SUPFAM" id="SSF55666">
    <property type="entry name" value="Ribonuclease PH domain 2-like"/>
    <property type="match status" value="2"/>
</dbReference>
<evidence type="ECO:0000313" key="10">
    <source>
        <dbReference type="EMBL" id="AIR87579.1"/>
    </source>
</evidence>
<dbReference type="SUPFAM" id="SSF54791">
    <property type="entry name" value="Eukaryotic type KH-domain (KH-domain type I)"/>
    <property type="match status" value="1"/>
</dbReference>
<comment type="subunit">
    <text evidence="7">Component of the RNA degradosome, which is a multiprotein complex involved in RNA processing and mRNA degradation.</text>
</comment>
<dbReference type="Gene3D" id="2.40.50.140">
    <property type="entry name" value="Nucleic acid-binding proteins"/>
    <property type="match status" value="1"/>
</dbReference>
<dbReference type="CDD" id="cd04472">
    <property type="entry name" value="S1_PNPase"/>
    <property type="match status" value="1"/>
</dbReference>
<dbReference type="Pfam" id="PF03725">
    <property type="entry name" value="RNase_PH_C"/>
    <property type="match status" value="1"/>
</dbReference>
<feature type="domain" description="S1 motif" evidence="9">
    <location>
        <begin position="622"/>
        <end position="690"/>
    </location>
</feature>
<organism evidence="10 11">
    <name type="scientific">Pantoea rwandensis</name>
    <dbReference type="NCBI Taxonomy" id="1076550"/>
    <lineage>
        <taxon>Bacteria</taxon>
        <taxon>Pseudomonadati</taxon>
        <taxon>Pseudomonadota</taxon>
        <taxon>Gammaproteobacteria</taxon>
        <taxon>Enterobacterales</taxon>
        <taxon>Erwiniaceae</taxon>
        <taxon>Pantoea</taxon>
    </lineage>
</organism>
<dbReference type="NCBIfam" id="TIGR03591">
    <property type="entry name" value="polynuc_phos"/>
    <property type="match status" value="1"/>
</dbReference>
<dbReference type="PANTHER" id="PTHR11252">
    <property type="entry name" value="POLYRIBONUCLEOTIDE NUCLEOTIDYLTRANSFERASE"/>
    <property type="match status" value="1"/>
</dbReference>
<keyword evidence="11" id="KW-1185">Reference proteome</keyword>
<dbReference type="Gene3D" id="3.30.230.70">
    <property type="entry name" value="GHMP Kinase, N-terminal domain"/>
    <property type="match status" value="2"/>
</dbReference>
<keyword evidence="4 7" id="KW-0548">Nucleotidyltransferase</keyword>
<dbReference type="SUPFAM" id="SSF54211">
    <property type="entry name" value="Ribosomal protein S5 domain 2-like"/>
    <property type="match status" value="2"/>
</dbReference>
<dbReference type="CDD" id="cd11364">
    <property type="entry name" value="RNase_PH_PNPase_2"/>
    <property type="match status" value="1"/>
</dbReference>
<evidence type="ECO:0000256" key="2">
    <source>
        <dbReference type="ARBA" id="ARBA00022490"/>
    </source>
</evidence>
<comment type="catalytic activity">
    <reaction evidence="7">
        <text>RNA(n+1) + phosphate = RNA(n) + a ribonucleoside 5'-diphosphate</text>
        <dbReference type="Rhea" id="RHEA:22096"/>
        <dbReference type="Rhea" id="RHEA-COMP:14527"/>
        <dbReference type="Rhea" id="RHEA-COMP:17342"/>
        <dbReference type="ChEBI" id="CHEBI:43474"/>
        <dbReference type="ChEBI" id="CHEBI:57930"/>
        <dbReference type="ChEBI" id="CHEBI:140395"/>
        <dbReference type="EC" id="2.7.7.8"/>
    </reaction>
</comment>
<dbReference type="PROSITE" id="PS50084">
    <property type="entry name" value="KH_TYPE_1"/>
    <property type="match status" value="1"/>
</dbReference>